<name>A0A5D3YK36_9BACT</name>
<feature type="compositionally biased region" description="Polar residues" evidence="1">
    <location>
        <begin position="38"/>
        <end position="56"/>
    </location>
</feature>
<evidence type="ECO:0000313" key="4">
    <source>
        <dbReference type="Proteomes" id="UP000324595"/>
    </source>
</evidence>
<sequence length="209" mass="21257">MGQLLGAVEDHNLGRIQQEGAVLERQLITEDEKVMSADTISTDSGTVGSEDINTGDDTIIPDLPDEGPGPQTLEAMDTDDDSSTSDDSSGSDDSTNGDTVVVDPVLPAECPGGCPPSATCQNGTCVVDGEPMDGKKITITENGESDDSGSGNGESQNGAGSGSGSKVVKAKGQNIIDKITTTVKNTDNKVLYGVGGGIALITLISILQN</sequence>
<keyword evidence="2" id="KW-0472">Membrane</keyword>
<feature type="compositionally biased region" description="Low complexity" evidence="1">
    <location>
        <begin position="85"/>
        <end position="99"/>
    </location>
</feature>
<evidence type="ECO:0000313" key="3">
    <source>
        <dbReference type="EMBL" id="TYP92092.1"/>
    </source>
</evidence>
<gene>
    <name evidence="3" type="ORF">LX73_2339</name>
</gene>
<evidence type="ECO:0000256" key="1">
    <source>
        <dbReference type="SAM" id="MobiDB-lite"/>
    </source>
</evidence>
<comment type="caution">
    <text evidence="3">The sequence shown here is derived from an EMBL/GenBank/DDBJ whole genome shotgun (WGS) entry which is preliminary data.</text>
</comment>
<feature type="region of interest" description="Disordered" evidence="1">
    <location>
        <begin position="34"/>
        <end position="104"/>
    </location>
</feature>
<feature type="compositionally biased region" description="Low complexity" evidence="1">
    <location>
        <begin position="153"/>
        <end position="166"/>
    </location>
</feature>
<keyword evidence="4" id="KW-1185">Reference proteome</keyword>
<dbReference type="Proteomes" id="UP000324595">
    <property type="component" value="Unassembled WGS sequence"/>
</dbReference>
<accession>A0A5D3YK36</accession>
<protein>
    <submittedName>
        <fullName evidence="3">Uncharacterized protein</fullName>
    </submittedName>
</protein>
<keyword evidence="2" id="KW-0812">Transmembrane</keyword>
<dbReference type="EMBL" id="VNHY01000004">
    <property type="protein sequence ID" value="TYP92092.1"/>
    <property type="molecule type" value="Genomic_DNA"/>
</dbReference>
<reference evidence="3 4" key="1">
    <citation type="submission" date="2019-07" db="EMBL/GenBank/DDBJ databases">
        <title>Genomic Encyclopedia of Archaeal and Bacterial Type Strains, Phase II (KMG-II): from individual species to whole genera.</title>
        <authorList>
            <person name="Goeker M."/>
        </authorList>
    </citation>
    <scope>NUCLEOTIDE SEQUENCE [LARGE SCALE GENOMIC DNA]</scope>
    <source>
        <strain evidence="3 4">DSM 21935</strain>
    </source>
</reference>
<feature type="region of interest" description="Disordered" evidence="1">
    <location>
        <begin position="129"/>
        <end position="166"/>
    </location>
</feature>
<organism evidence="3 4">
    <name type="scientific">Fodinibius salinus</name>
    <dbReference type="NCBI Taxonomy" id="860790"/>
    <lineage>
        <taxon>Bacteria</taxon>
        <taxon>Pseudomonadati</taxon>
        <taxon>Balneolota</taxon>
        <taxon>Balneolia</taxon>
        <taxon>Balneolales</taxon>
        <taxon>Balneolaceae</taxon>
        <taxon>Fodinibius</taxon>
    </lineage>
</organism>
<keyword evidence="2" id="KW-1133">Transmembrane helix</keyword>
<feature type="transmembrane region" description="Helical" evidence="2">
    <location>
        <begin position="190"/>
        <end position="207"/>
    </location>
</feature>
<proteinExistence type="predicted"/>
<dbReference type="AlphaFoldDB" id="A0A5D3YK36"/>
<dbReference type="RefSeq" id="WP_148899653.1">
    <property type="nucleotide sequence ID" value="NZ_VNHY01000004.1"/>
</dbReference>
<evidence type="ECO:0000256" key="2">
    <source>
        <dbReference type="SAM" id="Phobius"/>
    </source>
</evidence>